<dbReference type="Pfam" id="PF03665">
    <property type="entry name" value="UPF0172"/>
    <property type="match status" value="1"/>
</dbReference>
<dbReference type="GO" id="GO:0072546">
    <property type="term" value="C:EMC complex"/>
    <property type="evidence" value="ECO:0007669"/>
    <property type="project" value="InterPro"/>
</dbReference>
<feature type="region of interest" description="Disordered" evidence="2">
    <location>
        <begin position="438"/>
        <end position="489"/>
    </location>
</feature>
<evidence type="ECO:0000313" key="5">
    <source>
        <dbReference type="Proteomes" id="UP000075881"/>
    </source>
</evidence>
<dbReference type="CDD" id="cd08060">
    <property type="entry name" value="MPN_UPF0172"/>
    <property type="match status" value="1"/>
</dbReference>
<dbReference type="VEuPathDB" id="VectorBase:ACHR003858"/>
<sequence>MASAISSGFREDCSEFLSDFAKLKATDYHTFCQEWKRTNFQYIFFGRNTDAEMAEYLGEIFYTVKKMFIASKNQFERIGSFYLLYTLYFKQPLFMFCKIRLTLMEWRVMKDFARHPYNGQELPQITVILWKMFKSDAFRFVQDELERGFDRFYYKSSGTGYDSSSSFRTNRDLERELQTLTAPGGLMNAMEILEMGYNEMKEAMDARAYCKVMLHAAKYPHLAVNGLLLAENGKPSTIVDAVPLFHQCLHVSPMAEVALVQVEAKASQKGQQIVGYYVGCENFYDNRFERAPGIRIADKIAEHCSEACIAVIDNRSISINMRYPALRMWQYRDNRWSKTKCAVENDRVTFDAVSCLLQRDNGASTSAAIVEDKIPQSTLMRNLRQDIDLFKHMLQNSDSQASSRIDANMVEDDSNSVGAKRYSLRRKAFKREVKKKIFRIAGKDSPQSSEESDEPDSPSTPEKSTTTAQEDDSKGSGIRNIRQSMLKLR</sequence>
<comment type="similarity">
    <text evidence="1">Belongs to the EMC8/EMC9 family.</text>
</comment>
<feature type="compositionally biased region" description="Low complexity" evidence="2">
    <location>
        <begin position="457"/>
        <end position="467"/>
    </location>
</feature>
<dbReference type="Proteomes" id="UP000075881">
    <property type="component" value="Unassembled WGS sequence"/>
</dbReference>
<evidence type="ECO:0000313" key="4">
    <source>
        <dbReference type="EnsemblMetazoa" id="ACHR003858-PA"/>
    </source>
</evidence>
<proteinExistence type="inferred from homology"/>
<dbReference type="InterPro" id="IPR019188">
    <property type="entry name" value="SNAPC1"/>
</dbReference>
<dbReference type="EnsemblMetazoa" id="ACHR003858-RA">
    <property type="protein sequence ID" value="ACHR003858-PA"/>
    <property type="gene ID" value="ACHR003858"/>
</dbReference>
<dbReference type="InterPro" id="IPR037518">
    <property type="entry name" value="MPN"/>
</dbReference>
<evidence type="ECO:0000256" key="1">
    <source>
        <dbReference type="ARBA" id="ARBA00007461"/>
    </source>
</evidence>
<dbReference type="InterPro" id="IPR005366">
    <property type="entry name" value="EMC8/9"/>
</dbReference>
<reference evidence="5" key="1">
    <citation type="submission" date="2013-03" db="EMBL/GenBank/DDBJ databases">
        <title>The Genome Sequence of Anopheles christyi ACHKN1017.</title>
        <authorList>
            <consortium name="The Broad Institute Genomics Platform"/>
            <person name="Neafsey D.E."/>
            <person name="Besansky N."/>
            <person name="Walker B."/>
            <person name="Young S.K."/>
            <person name="Zeng Q."/>
            <person name="Gargeya S."/>
            <person name="Fitzgerald M."/>
            <person name="Haas B."/>
            <person name="Abouelleil A."/>
            <person name="Allen A.W."/>
            <person name="Alvarado L."/>
            <person name="Arachchi H.M."/>
            <person name="Berlin A.M."/>
            <person name="Chapman S.B."/>
            <person name="Gainer-Dewar J."/>
            <person name="Goldberg J."/>
            <person name="Griggs A."/>
            <person name="Gujja S."/>
            <person name="Hansen M."/>
            <person name="Howarth C."/>
            <person name="Imamovic A."/>
            <person name="Ireland A."/>
            <person name="Larimer J."/>
            <person name="McCowan C."/>
            <person name="Murphy C."/>
            <person name="Pearson M."/>
            <person name="Poon T.W."/>
            <person name="Priest M."/>
            <person name="Roberts A."/>
            <person name="Saif S."/>
            <person name="Shea T."/>
            <person name="Sisk P."/>
            <person name="Sykes S."/>
            <person name="Wortman J."/>
            <person name="Nusbaum C."/>
            <person name="Birren B."/>
        </authorList>
    </citation>
    <scope>NUCLEOTIDE SEQUENCE [LARGE SCALE GENOMIC DNA]</scope>
    <source>
        <strain evidence="5">ACHKN1017</strain>
    </source>
</reference>
<dbReference type="PROSITE" id="PS50249">
    <property type="entry name" value="MPN"/>
    <property type="match status" value="1"/>
</dbReference>
<accession>A0A182JZC6</accession>
<reference evidence="4" key="2">
    <citation type="submission" date="2020-05" db="UniProtKB">
        <authorList>
            <consortium name="EnsemblMetazoa"/>
        </authorList>
    </citation>
    <scope>IDENTIFICATION</scope>
    <source>
        <strain evidence="4">ACHKN1017</strain>
    </source>
</reference>
<dbReference type="AlphaFoldDB" id="A0A182JZC6"/>
<evidence type="ECO:0000256" key="2">
    <source>
        <dbReference type="SAM" id="MobiDB-lite"/>
    </source>
</evidence>
<keyword evidence="5" id="KW-1185">Reference proteome</keyword>
<evidence type="ECO:0000259" key="3">
    <source>
        <dbReference type="PROSITE" id="PS50249"/>
    </source>
</evidence>
<dbReference type="Pfam" id="PF09808">
    <property type="entry name" value="SNAPC1"/>
    <property type="match status" value="1"/>
</dbReference>
<dbReference type="PANTHER" id="PTHR12941:SF10">
    <property type="entry name" value="ER MEMBRANE PROTEIN COMPLEX SUBUNIT 8_9 HOMOLOG"/>
    <property type="match status" value="1"/>
</dbReference>
<dbReference type="STRING" id="43041.A0A182JZC6"/>
<dbReference type="PANTHER" id="PTHR12941">
    <property type="entry name" value="ER MEMBRANE PROTEIN COMPLEX"/>
    <property type="match status" value="1"/>
</dbReference>
<name>A0A182JZC6_9DIPT</name>
<organism evidence="4 5">
    <name type="scientific">Anopheles christyi</name>
    <dbReference type="NCBI Taxonomy" id="43041"/>
    <lineage>
        <taxon>Eukaryota</taxon>
        <taxon>Metazoa</taxon>
        <taxon>Ecdysozoa</taxon>
        <taxon>Arthropoda</taxon>
        <taxon>Hexapoda</taxon>
        <taxon>Insecta</taxon>
        <taxon>Pterygota</taxon>
        <taxon>Neoptera</taxon>
        <taxon>Endopterygota</taxon>
        <taxon>Diptera</taxon>
        <taxon>Nematocera</taxon>
        <taxon>Culicoidea</taxon>
        <taxon>Culicidae</taxon>
        <taxon>Anophelinae</taxon>
        <taxon>Anopheles</taxon>
    </lineage>
</organism>
<protein>
    <submittedName>
        <fullName evidence="4">MPN domain-containing protein</fullName>
    </submittedName>
</protein>
<feature type="domain" description="MPN" evidence="3">
    <location>
        <begin position="202"/>
        <end position="335"/>
    </location>
</feature>